<dbReference type="CDD" id="cd07377">
    <property type="entry name" value="WHTH_GntR"/>
    <property type="match status" value="1"/>
</dbReference>
<dbReference type="InterPro" id="IPR036388">
    <property type="entry name" value="WH-like_DNA-bd_sf"/>
</dbReference>
<keyword evidence="3" id="KW-0804">Transcription</keyword>
<name>K0AW80_GOTA9</name>
<evidence type="ECO:0000256" key="3">
    <source>
        <dbReference type="ARBA" id="ARBA00023163"/>
    </source>
</evidence>
<reference evidence="5 6" key="1">
    <citation type="journal article" date="2012" name="PLoS ONE">
        <title>The purine-utilizing bacterium Clostridium acidurici 9a: a genome-guided metabolic reconsideration.</title>
        <authorList>
            <person name="Hartwich K."/>
            <person name="Poehlein A."/>
            <person name="Daniel R."/>
        </authorList>
    </citation>
    <scope>NUCLEOTIDE SEQUENCE [LARGE SCALE GENOMIC DNA]</scope>
    <source>
        <strain evidence="6">ATCC 7906 / DSM 604 / BCRC 14475 / CIP 104303 / KCTC 5404 / NCIMB 10678 / 9a</strain>
    </source>
</reference>
<dbReference type="SMART" id="SM00345">
    <property type="entry name" value="HTH_GNTR"/>
    <property type="match status" value="1"/>
</dbReference>
<accession>K0AW80</accession>
<feature type="domain" description="HTH gntR-type" evidence="4">
    <location>
        <begin position="10"/>
        <end position="78"/>
    </location>
</feature>
<dbReference type="eggNOG" id="COG2188">
    <property type="taxonomic scope" value="Bacteria"/>
</dbReference>
<dbReference type="RefSeq" id="WP_014966616.1">
    <property type="nucleotide sequence ID" value="NC_018664.1"/>
</dbReference>
<evidence type="ECO:0000259" key="4">
    <source>
        <dbReference type="PROSITE" id="PS50949"/>
    </source>
</evidence>
<keyword evidence="2" id="KW-0238">DNA-binding</keyword>
<dbReference type="InterPro" id="IPR036390">
    <property type="entry name" value="WH_DNA-bd_sf"/>
</dbReference>
<evidence type="ECO:0000313" key="6">
    <source>
        <dbReference type="Proteomes" id="UP000006094"/>
    </source>
</evidence>
<gene>
    <name evidence="5" type="ordered locus">Curi_c04040</name>
</gene>
<dbReference type="Gene3D" id="1.10.10.10">
    <property type="entry name" value="Winged helix-like DNA-binding domain superfamily/Winged helix DNA-binding domain"/>
    <property type="match status" value="1"/>
</dbReference>
<dbReference type="InterPro" id="IPR050679">
    <property type="entry name" value="Bact_HTH_transcr_reg"/>
</dbReference>
<evidence type="ECO:0000256" key="1">
    <source>
        <dbReference type="ARBA" id="ARBA00023015"/>
    </source>
</evidence>
<dbReference type="Pfam" id="PF00392">
    <property type="entry name" value="GntR"/>
    <property type="match status" value="1"/>
</dbReference>
<dbReference type="KEGG" id="cad:Curi_c04040"/>
<dbReference type="InterPro" id="IPR000524">
    <property type="entry name" value="Tscrpt_reg_HTH_GntR"/>
</dbReference>
<protein>
    <submittedName>
        <fullName evidence="5">GntR family transcriptional regulator</fullName>
    </submittedName>
</protein>
<dbReference type="SMART" id="SM00866">
    <property type="entry name" value="UTRA"/>
    <property type="match status" value="1"/>
</dbReference>
<dbReference type="Pfam" id="PF07702">
    <property type="entry name" value="UTRA"/>
    <property type="match status" value="1"/>
</dbReference>
<dbReference type="Gene3D" id="3.40.1410.10">
    <property type="entry name" value="Chorismate lyase-like"/>
    <property type="match status" value="1"/>
</dbReference>
<dbReference type="HOGENOM" id="CLU_063236_4_0_9"/>
<dbReference type="OrthoDB" id="9799482at2"/>
<evidence type="ECO:0000256" key="2">
    <source>
        <dbReference type="ARBA" id="ARBA00023125"/>
    </source>
</evidence>
<dbReference type="InterPro" id="IPR011663">
    <property type="entry name" value="UTRA"/>
</dbReference>
<dbReference type="PRINTS" id="PR00035">
    <property type="entry name" value="HTHGNTR"/>
</dbReference>
<organism evidence="5 6">
    <name type="scientific">Gottschalkia acidurici (strain ATCC 7906 / DSM 604 / BCRC 14475 / CIP 104303 / KCTC 5404 / NCIMB 10678 / 9a)</name>
    <name type="common">Clostridium acidurici</name>
    <dbReference type="NCBI Taxonomy" id="1128398"/>
    <lineage>
        <taxon>Bacteria</taxon>
        <taxon>Bacillati</taxon>
        <taxon>Bacillota</taxon>
        <taxon>Tissierellia</taxon>
        <taxon>Tissierellales</taxon>
        <taxon>Gottschalkiaceae</taxon>
        <taxon>Gottschalkia</taxon>
    </lineage>
</organism>
<sequence>MDQIKRIRRVSKTTAVQKALENIREYIRSIESEVLPNEDELSQYLGVSRLTLREAITVLEREGVVSRVQGKGTLINSFVTKLENRIDCGSDIEGRLRQSGYDVRFEVDGLEFRKPTKIEETKLEIDSEDNILVVKKILYANDMVAAVYIDRVPEKLLKTKDFTAEDLRPHIFPIIENLCQKSITHDVVQLYPCGADEYLAKLFDIEINTPILKFDVLEYTSDSIALMYNTEFYTDKFIKFTICRNVAYKE</sequence>
<dbReference type="PROSITE" id="PS50949">
    <property type="entry name" value="HTH_GNTR"/>
    <property type="match status" value="1"/>
</dbReference>
<dbReference type="PANTHER" id="PTHR44846">
    <property type="entry name" value="MANNOSYL-D-GLYCERATE TRANSPORT/METABOLISM SYSTEM REPRESSOR MNGR-RELATED"/>
    <property type="match status" value="1"/>
</dbReference>
<evidence type="ECO:0000313" key="5">
    <source>
        <dbReference type="EMBL" id="AFS77479.1"/>
    </source>
</evidence>
<proteinExistence type="predicted"/>
<keyword evidence="6" id="KW-1185">Reference proteome</keyword>
<dbReference type="GO" id="GO:0045892">
    <property type="term" value="P:negative regulation of DNA-templated transcription"/>
    <property type="evidence" value="ECO:0007669"/>
    <property type="project" value="TreeGrafter"/>
</dbReference>
<dbReference type="STRING" id="1128398.Curi_c04040"/>
<dbReference type="SUPFAM" id="SSF46785">
    <property type="entry name" value="Winged helix' DNA-binding domain"/>
    <property type="match status" value="1"/>
</dbReference>
<dbReference type="EMBL" id="CP003326">
    <property type="protein sequence ID" value="AFS77479.1"/>
    <property type="molecule type" value="Genomic_DNA"/>
</dbReference>
<dbReference type="GO" id="GO:0003677">
    <property type="term" value="F:DNA binding"/>
    <property type="evidence" value="ECO:0007669"/>
    <property type="project" value="UniProtKB-KW"/>
</dbReference>
<dbReference type="InterPro" id="IPR028978">
    <property type="entry name" value="Chorismate_lyase_/UTRA_dom_sf"/>
</dbReference>
<keyword evidence="1" id="KW-0805">Transcription regulation</keyword>
<dbReference type="PANTHER" id="PTHR44846:SF1">
    <property type="entry name" value="MANNOSYL-D-GLYCERATE TRANSPORT_METABOLISM SYSTEM REPRESSOR MNGR-RELATED"/>
    <property type="match status" value="1"/>
</dbReference>
<dbReference type="GO" id="GO:0003700">
    <property type="term" value="F:DNA-binding transcription factor activity"/>
    <property type="evidence" value="ECO:0007669"/>
    <property type="project" value="InterPro"/>
</dbReference>
<dbReference type="SUPFAM" id="SSF64288">
    <property type="entry name" value="Chorismate lyase-like"/>
    <property type="match status" value="1"/>
</dbReference>
<dbReference type="Proteomes" id="UP000006094">
    <property type="component" value="Chromosome"/>
</dbReference>
<dbReference type="AlphaFoldDB" id="K0AW80"/>